<dbReference type="EMBL" id="BARS01002877">
    <property type="protein sequence ID" value="GAF74192.1"/>
    <property type="molecule type" value="Genomic_DNA"/>
</dbReference>
<protein>
    <submittedName>
        <fullName evidence="1">Uncharacterized protein</fullName>
    </submittedName>
</protein>
<organism evidence="1">
    <name type="scientific">marine sediment metagenome</name>
    <dbReference type="NCBI Taxonomy" id="412755"/>
    <lineage>
        <taxon>unclassified sequences</taxon>
        <taxon>metagenomes</taxon>
        <taxon>ecological metagenomes</taxon>
    </lineage>
</organism>
<accession>X0SE75</accession>
<proteinExistence type="predicted"/>
<sequence length="90" mass="9623">MDSPGAYNWSLSSDGTNGDQTYGLWFRISGDASRGYVPITKTEGEFWPYDAGPSLAPGATKRFGLRLLTPTSFAGGREMRIGITISTVAA</sequence>
<dbReference type="AlphaFoldDB" id="X0SE75"/>
<evidence type="ECO:0000313" key="1">
    <source>
        <dbReference type="EMBL" id="GAF74192.1"/>
    </source>
</evidence>
<gene>
    <name evidence="1" type="ORF">S01H1_05527</name>
</gene>
<comment type="caution">
    <text evidence="1">The sequence shown here is derived from an EMBL/GenBank/DDBJ whole genome shotgun (WGS) entry which is preliminary data.</text>
</comment>
<name>X0SE75_9ZZZZ</name>
<reference evidence="1" key="1">
    <citation type="journal article" date="2014" name="Front. Microbiol.">
        <title>High frequency of phylogenetically diverse reductive dehalogenase-homologous genes in deep subseafloor sedimentary metagenomes.</title>
        <authorList>
            <person name="Kawai M."/>
            <person name="Futagami T."/>
            <person name="Toyoda A."/>
            <person name="Takaki Y."/>
            <person name="Nishi S."/>
            <person name="Hori S."/>
            <person name="Arai W."/>
            <person name="Tsubouchi T."/>
            <person name="Morono Y."/>
            <person name="Uchiyama I."/>
            <person name="Ito T."/>
            <person name="Fujiyama A."/>
            <person name="Inagaki F."/>
            <person name="Takami H."/>
        </authorList>
    </citation>
    <scope>NUCLEOTIDE SEQUENCE</scope>
    <source>
        <strain evidence="1">Expedition CK06-06</strain>
    </source>
</reference>